<evidence type="ECO:0000313" key="2">
    <source>
        <dbReference type="Proteomes" id="UP000235145"/>
    </source>
</evidence>
<accession>A0A9R1V3Z1</accession>
<dbReference type="EMBL" id="NBSK02000007">
    <property type="protein sequence ID" value="KAJ0197843.1"/>
    <property type="molecule type" value="Genomic_DNA"/>
</dbReference>
<gene>
    <name evidence="1" type="ORF">LSAT_V11C700363490</name>
</gene>
<protein>
    <submittedName>
        <fullName evidence="1">Uncharacterized protein</fullName>
    </submittedName>
</protein>
<organism evidence="1 2">
    <name type="scientific">Lactuca sativa</name>
    <name type="common">Garden lettuce</name>
    <dbReference type="NCBI Taxonomy" id="4236"/>
    <lineage>
        <taxon>Eukaryota</taxon>
        <taxon>Viridiplantae</taxon>
        <taxon>Streptophyta</taxon>
        <taxon>Embryophyta</taxon>
        <taxon>Tracheophyta</taxon>
        <taxon>Spermatophyta</taxon>
        <taxon>Magnoliopsida</taxon>
        <taxon>eudicotyledons</taxon>
        <taxon>Gunneridae</taxon>
        <taxon>Pentapetalae</taxon>
        <taxon>asterids</taxon>
        <taxon>campanulids</taxon>
        <taxon>Asterales</taxon>
        <taxon>Asteraceae</taxon>
        <taxon>Cichorioideae</taxon>
        <taxon>Cichorieae</taxon>
        <taxon>Lactucinae</taxon>
        <taxon>Lactuca</taxon>
    </lineage>
</organism>
<proteinExistence type="predicted"/>
<sequence>MSSFLIEASKFPLICFQSVKYHIKKAKIPWEFIPIGHKNRTPVPLFKELKDEEVEFFRNKFAGNQADRANWAVKEEAEAKKVT</sequence>
<name>A0A9R1V3Z1_LACSA</name>
<comment type="caution">
    <text evidence="1">The sequence shown here is derived from an EMBL/GenBank/DDBJ whole genome shotgun (WGS) entry which is preliminary data.</text>
</comment>
<dbReference type="AlphaFoldDB" id="A0A9R1V3Z1"/>
<keyword evidence="2" id="KW-1185">Reference proteome</keyword>
<evidence type="ECO:0000313" key="1">
    <source>
        <dbReference type="EMBL" id="KAJ0197843.1"/>
    </source>
</evidence>
<reference evidence="1 2" key="1">
    <citation type="journal article" date="2017" name="Nat. Commun.">
        <title>Genome assembly with in vitro proximity ligation data and whole-genome triplication in lettuce.</title>
        <authorList>
            <person name="Reyes-Chin-Wo S."/>
            <person name="Wang Z."/>
            <person name="Yang X."/>
            <person name="Kozik A."/>
            <person name="Arikit S."/>
            <person name="Song C."/>
            <person name="Xia L."/>
            <person name="Froenicke L."/>
            <person name="Lavelle D.O."/>
            <person name="Truco M.J."/>
            <person name="Xia R."/>
            <person name="Zhu S."/>
            <person name="Xu C."/>
            <person name="Xu H."/>
            <person name="Xu X."/>
            <person name="Cox K."/>
            <person name="Korf I."/>
            <person name="Meyers B.C."/>
            <person name="Michelmore R.W."/>
        </authorList>
    </citation>
    <scope>NUCLEOTIDE SEQUENCE [LARGE SCALE GENOMIC DNA]</scope>
    <source>
        <strain evidence="2">cv. Salinas</strain>
        <tissue evidence="1">Seedlings</tissue>
    </source>
</reference>
<dbReference type="Proteomes" id="UP000235145">
    <property type="component" value="Unassembled WGS sequence"/>
</dbReference>